<proteinExistence type="predicted"/>
<evidence type="ECO:0000313" key="1">
    <source>
        <dbReference type="EMBL" id="SSZ30914.1"/>
    </source>
</evidence>
<name>A0A336NAU7_AGGAP</name>
<dbReference type="AlphaFoldDB" id="A0A336NAU7"/>
<dbReference type="Proteomes" id="UP000253728">
    <property type="component" value="Unassembled WGS sequence"/>
</dbReference>
<sequence>MHVHLVVIADIEKIVFFDFADAVATNMAHLVSVDSQAFIQTDSFHAVMSDIHGFISVNLLRAVMSNSAGFVMVDDMVMVFLCMQKDFFLTFFIFKT</sequence>
<dbReference type="EMBL" id="UFSP01000006">
    <property type="protein sequence ID" value="SSZ30914.1"/>
    <property type="molecule type" value="Genomic_DNA"/>
</dbReference>
<reference evidence="1 2" key="1">
    <citation type="submission" date="2018-06" db="EMBL/GenBank/DDBJ databases">
        <authorList>
            <consortium name="Pathogen Informatics"/>
            <person name="Doyle S."/>
        </authorList>
    </citation>
    <scope>NUCLEOTIDE SEQUENCE [LARGE SCALE GENOMIC DNA]</scope>
    <source>
        <strain evidence="1 2">NCTC5908</strain>
    </source>
</reference>
<protein>
    <submittedName>
        <fullName evidence="1">Uncharacterized protein</fullName>
    </submittedName>
</protein>
<evidence type="ECO:0000313" key="2">
    <source>
        <dbReference type="Proteomes" id="UP000253728"/>
    </source>
</evidence>
<gene>
    <name evidence="1" type="ORF">NCTC5908_02758</name>
</gene>
<organism evidence="1 2">
    <name type="scientific">Aggregatibacter aphrophilus</name>
    <name type="common">Haemophilus aphrophilus</name>
    <dbReference type="NCBI Taxonomy" id="732"/>
    <lineage>
        <taxon>Bacteria</taxon>
        <taxon>Pseudomonadati</taxon>
        <taxon>Pseudomonadota</taxon>
        <taxon>Gammaproteobacteria</taxon>
        <taxon>Pasteurellales</taxon>
        <taxon>Pasteurellaceae</taxon>
        <taxon>Aggregatibacter</taxon>
    </lineage>
</organism>
<accession>A0A336NAU7</accession>